<evidence type="ECO:0000256" key="2">
    <source>
        <dbReference type="SAM" id="MobiDB-lite"/>
    </source>
</evidence>
<sequence length="127" mass="14926">MERLKRLEPDTPVYVISVAADLIGVHPRTLRIYEERGLLSPVRRRRIRLYSQRDIKRVRLIRFLTEERGLNLAGVRMLLEIQEHYHEELTWVFDEGEGDPAATVDGEHEHLHQERPSKPNKKGGRGR</sequence>
<evidence type="ECO:0000313" key="4">
    <source>
        <dbReference type="EMBL" id="TMI84115.1"/>
    </source>
</evidence>
<comment type="caution">
    <text evidence="4">The sequence shown here is derived from an EMBL/GenBank/DDBJ whole genome shotgun (WGS) entry which is preliminary data.</text>
</comment>
<dbReference type="GO" id="GO:0003700">
    <property type="term" value="F:DNA-binding transcription factor activity"/>
    <property type="evidence" value="ECO:0007669"/>
    <property type="project" value="InterPro"/>
</dbReference>
<evidence type="ECO:0000256" key="1">
    <source>
        <dbReference type="ARBA" id="ARBA00023125"/>
    </source>
</evidence>
<dbReference type="InterPro" id="IPR009061">
    <property type="entry name" value="DNA-bd_dom_put_sf"/>
</dbReference>
<dbReference type="PANTHER" id="PTHR30204">
    <property type="entry name" value="REDOX-CYCLING DRUG-SENSING TRANSCRIPTIONAL ACTIVATOR SOXR"/>
    <property type="match status" value="1"/>
</dbReference>
<proteinExistence type="predicted"/>
<dbReference type="EMBL" id="VBAN01000077">
    <property type="protein sequence ID" value="TMI84115.1"/>
    <property type="molecule type" value="Genomic_DNA"/>
</dbReference>
<dbReference type="InterPro" id="IPR047057">
    <property type="entry name" value="MerR_fam"/>
</dbReference>
<gene>
    <name evidence="4" type="ORF">E6H03_02600</name>
</gene>
<dbReference type="Proteomes" id="UP000318093">
    <property type="component" value="Unassembled WGS sequence"/>
</dbReference>
<protein>
    <submittedName>
        <fullName evidence="4">MerR family transcriptional regulator</fullName>
    </submittedName>
</protein>
<organism evidence="4 5">
    <name type="scientific">Candidatus Segetimicrobium genomatis</name>
    <dbReference type="NCBI Taxonomy" id="2569760"/>
    <lineage>
        <taxon>Bacteria</taxon>
        <taxon>Bacillati</taxon>
        <taxon>Candidatus Sysuimicrobiota</taxon>
        <taxon>Candidatus Sysuimicrobiia</taxon>
        <taxon>Candidatus Sysuimicrobiales</taxon>
        <taxon>Candidatus Segetimicrobiaceae</taxon>
        <taxon>Candidatus Segetimicrobium</taxon>
    </lineage>
</organism>
<dbReference type="PANTHER" id="PTHR30204:SF58">
    <property type="entry name" value="HTH-TYPE TRANSCRIPTIONAL REGULATOR YFMP"/>
    <property type="match status" value="1"/>
</dbReference>
<dbReference type="AlphaFoldDB" id="A0A537JKP1"/>
<feature type="domain" description="HTH merR-type" evidence="3">
    <location>
        <begin position="13"/>
        <end position="81"/>
    </location>
</feature>
<dbReference type="GO" id="GO:0003677">
    <property type="term" value="F:DNA binding"/>
    <property type="evidence" value="ECO:0007669"/>
    <property type="project" value="UniProtKB-KW"/>
</dbReference>
<dbReference type="Pfam" id="PF13411">
    <property type="entry name" value="MerR_1"/>
    <property type="match status" value="1"/>
</dbReference>
<dbReference type="Gene3D" id="1.10.1660.10">
    <property type="match status" value="1"/>
</dbReference>
<keyword evidence="1" id="KW-0238">DNA-binding</keyword>
<dbReference type="InterPro" id="IPR000551">
    <property type="entry name" value="MerR-type_HTH_dom"/>
</dbReference>
<feature type="region of interest" description="Disordered" evidence="2">
    <location>
        <begin position="97"/>
        <end position="127"/>
    </location>
</feature>
<reference evidence="4 5" key="1">
    <citation type="journal article" date="2019" name="Nat. Microbiol.">
        <title>Mediterranean grassland soil C-N compound turnover is dependent on rainfall and depth, and is mediated by genomically divergent microorganisms.</title>
        <authorList>
            <person name="Diamond S."/>
            <person name="Andeer P.F."/>
            <person name="Li Z."/>
            <person name="Crits-Christoph A."/>
            <person name="Burstein D."/>
            <person name="Anantharaman K."/>
            <person name="Lane K.R."/>
            <person name="Thomas B.C."/>
            <person name="Pan C."/>
            <person name="Northen T.R."/>
            <person name="Banfield J.F."/>
        </authorList>
    </citation>
    <scope>NUCLEOTIDE SEQUENCE [LARGE SCALE GENOMIC DNA]</scope>
    <source>
        <strain evidence="4">NP_6</strain>
    </source>
</reference>
<dbReference type="PROSITE" id="PS00552">
    <property type="entry name" value="HTH_MERR_1"/>
    <property type="match status" value="1"/>
</dbReference>
<feature type="compositionally biased region" description="Basic residues" evidence="2">
    <location>
        <begin position="118"/>
        <end position="127"/>
    </location>
</feature>
<feature type="compositionally biased region" description="Basic and acidic residues" evidence="2">
    <location>
        <begin position="105"/>
        <end position="117"/>
    </location>
</feature>
<dbReference type="SUPFAM" id="SSF46955">
    <property type="entry name" value="Putative DNA-binding domain"/>
    <property type="match status" value="1"/>
</dbReference>
<dbReference type="SMART" id="SM00422">
    <property type="entry name" value="HTH_MERR"/>
    <property type="match status" value="1"/>
</dbReference>
<dbReference type="PROSITE" id="PS50937">
    <property type="entry name" value="HTH_MERR_2"/>
    <property type="match status" value="1"/>
</dbReference>
<name>A0A537JKP1_9BACT</name>
<accession>A0A537JKP1</accession>
<evidence type="ECO:0000313" key="5">
    <source>
        <dbReference type="Proteomes" id="UP000318093"/>
    </source>
</evidence>
<evidence type="ECO:0000259" key="3">
    <source>
        <dbReference type="PROSITE" id="PS50937"/>
    </source>
</evidence>